<evidence type="ECO:0000256" key="1">
    <source>
        <dbReference type="ARBA" id="ARBA00004651"/>
    </source>
</evidence>
<dbReference type="GO" id="GO:0005886">
    <property type="term" value="C:plasma membrane"/>
    <property type="evidence" value="ECO:0007669"/>
    <property type="project" value="UniProtKB-SubCell"/>
</dbReference>
<comment type="similarity">
    <text evidence="2">Belongs to the UPF0702 family.</text>
</comment>
<dbReference type="InterPro" id="IPR023090">
    <property type="entry name" value="UPF0702_alpha/beta_dom_sf"/>
</dbReference>
<sequence>MNHILGKHSMAQMTNHDFITMVMLGAIAANLAFNSSLNFWLMTTSLLLIAVLGFFTARLSRKSRAIRKWLDGTPTLLIQDGKLLEHNLKKENFSIDMFKQTLREKEIFDWQEVETAILETDGTVTVLKKPEYLPVTRKDLNIPVAKRHRPIELIIDGEVNKENLLENDLSEEWLKQEILRRGYGIQDVFYAVLDSKGRLVIDTYRDHLHS</sequence>
<name>A0A0M0KMY2_ALKHA</name>
<evidence type="ECO:0000256" key="5">
    <source>
        <dbReference type="ARBA" id="ARBA00022989"/>
    </source>
</evidence>
<evidence type="ECO:0000256" key="3">
    <source>
        <dbReference type="ARBA" id="ARBA00022475"/>
    </source>
</evidence>
<organism evidence="10">
    <name type="scientific">Halalkalibacterium halodurans</name>
    <name type="common">Bacillus halodurans</name>
    <dbReference type="NCBI Taxonomy" id="86665"/>
    <lineage>
        <taxon>Bacteria</taxon>
        <taxon>Bacillati</taxon>
        <taxon>Bacillota</taxon>
        <taxon>Bacilli</taxon>
        <taxon>Bacillales</taxon>
        <taxon>Bacillaceae</taxon>
        <taxon>Halalkalibacterium (ex Joshi et al. 2022)</taxon>
    </lineage>
</organism>
<feature type="transmembrane region" description="Helical" evidence="7">
    <location>
        <begin position="39"/>
        <end position="59"/>
    </location>
</feature>
<evidence type="ECO:0000256" key="6">
    <source>
        <dbReference type="ARBA" id="ARBA00023136"/>
    </source>
</evidence>
<evidence type="ECO:0000259" key="9">
    <source>
        <dbReference type="Pfam" id="PF20730"/>
    </source>
</evidence>
<comment type="subcellular location">
    <subcellularLocation>
        <location evidence="1">Cell membrane</location>
        <topology evidence="1">Multi-pass membrane protein</topology>
    </subcellularLocation>
</comment>
<dbReference type="PANTHER" id="PTHR34582">
    <property type="entry name" value="UPF0702 TRANSMEMBRANE PROTEIN YCAP"/>
    <property type="match status" value="1"/>
</dbReference>
<keyword evidence="6 7" id="KW-0472">Membrane</keyword>
<evidence type="ECO:0000256" key="2">
    <source>
        <dbReference type="ARBA" id="ARBA00006448"/>
    </source>
</evidence>
<dbReference type="Pfam" id="PF04239">
    <property type="entry name" value="DUF421"/>
    <property type="match status" value="1"/>
</dbReference>
<accession>A0A0M0KMY2</accession>
<feature type="domain" description="YetF-like N-terminal transmembrane" evidence="9">
    <location>
        <begin position="3"/>
        <end position="55"/>
    </location>
</feature>
<dbReference type="AlphaFoldDB" id="A0A0M0KMY2"/>
<dbReference type="InterPro" id="IPR048454">
    <property type="entry name" value="YetF_N"/>
</dbReference>
<evidence type="ECO:0000256" key="7">
    <source>
        <dbReference type="SAM" id="Phobius"/>
    </source>
</evidence>
<dbReference type="PANTHER" id="PTHR34582:SF7">
    <property type="entry name" value="UPF0702 TRANSMEMBRANE PROTEIN YDFS"/>
    <property type="match status" value="1"/>
</dbReference>
<gene>
    <name evidence="10" type="ORF">AMD02_08865</name>
</gene>
<dbReference type="InterPro" id="IPR007353">
    <property type="entry name" value="DUF421"/>
</dbReference>
<dbReference type="Gene3D" id="3.30.240.20">
    <property type="entry name" value="bsu07140 like domains"/>
    <property type="match status" value="2"/>
</dbReference>
<evidence type="ECO:0000259" key="8">
    <source>
        <dbReference type="Pfam" id="PF04239"/>
    </source>
</evidence>
<keyword evidence="4 7" id="KW-0812">Transmembrane</keyword>
<dbReference type="PATRIC" id="fig|136160.3.peg.2115"/>
<dbReference type="EMBL" id="LILD01000001">
    <property type="protein sequence ID" value="KOO40179.1"/>
    <property type="molecule type" value="Genomic_DNA"/>
</dbReference>
<evidence type="ECO:0008006" key="11">
    <source>
        <dbReference type="Google" id="ProtNLM"/>
    </source>
</evidence>
<proteinExistence type="inferred from homology"/>
<keyword evidence="5 7" id="KW-1133">Transmembrane helix</keyword>
<keyword evidence="3" id="KW-1003">Cell membrane</keyword>
<feature type="transmembrane region" description="Helical" evidence="7">
    <location>
        <begin position="16"/>
        <end position="33"/>
    </location>
</feature>
<evidence type="ECO:0000313" key="10">
    <source>
        <dbReference type="EMBL" id="KOO40179.1"/>
    </source>
</evidence>
<feature type="domain" description="YetF C-terminal" evidence="8">
    <location>
        <begin position="62"/>
        <end position="192"/>
    </location>
</feature>
<dbReference type="Pfam" id="PF20730">
    <property type="entry name" value="YetF_N"/>
    <property type="match status" value="1"/>
</dbReference>
<comment type="caution">
    <text evidence="10">The sequence shown here is derived from an EMBL/GenBank/DDBJ whole genome shotgun (WGS) entry which is preliminary data.</text>
</comment>
<evidence type="ECO:0000256" key="4">
    <source>
        <dbReference type="ARBA" id="ARBA00022692"/>
    </source>
</evidence>
<reference evidence="10" key="1">
    <citation type="submission" date="2015-08" db="EMBL/GenBank/DDBJ databases">
        <title>Complete DNA Sequence of Pseudomonas syringae pv. actinidiae, the Causal Agent of Kiwifruit Canker Disease.</title>
        <authorList>
            <person name="Rikkerink E.H.A."/>
            <person name="Fineran P.C."/>
        </authorList>
    </citation>
    <scope>NUCLEOTIDE SEQUENCE</scope>
    <source>
        <strain evidence="10">DSM 13666</strain>
    </source>
</reference>
<protein>
    <recommendedName>
        <fullName evidence="11">DUF421 domain-containing protein</fullName>
    </recommendedName>
</protein>